<evidence type="ECO:0000259" key="3">
    <source>
        <dbReference type="Pfam" id="PF01408"/>
    </source>
</evidence>
<dbReference type="Pfam" id="PF22725">
    <property type="entry name" value="GFO_IDH_MocA_C3"/>
    <property type="match status" value="1"/>
</dbReference>
<dbReference type="PANTHER" id="PTHR22604:SF105">
    <property type="entry name" value="TRANS-1,2-DIHYDROBENZENE-1,2-DIOL DEHYDROGENASE"/>
    <property type="match status" value="1"/>
</dbReference>
<protein>
    <submittedName>
        <fullName evidence="5">Gfo/Idh/MocA family oxidoreductase</fullName>
    </submittedName>
</protein>
<name>A0A3P3QRT9_9GAMM</name>
<evidence type="ECO:0000256" key="2">
    <source>
        <dbReference type="ARBA" id="ARBA00023002"/>
    </source>
</evidence>
<dbReference type="InterPro" id="IPR050984">
    <property type="entry name" value="Gfo/Idh/MocA_domain"/>
</dbReference>
<reference evidence="5 6" key="1">
    <citation type="submission" date="2018-11" db="EMBL/GenBank/DDBJ databases">
        <title>Draft genome analysis of Rheinheimera mesophila isolated from an industrial waste site.</title>
        <authorList>
            <person name="Yu Q."/>
            <person name="Qi Y."/>
            <person name="Zhang H."/>
            <person name="Lu Y."/>
            <person name="Pu J."/>
        </authorList>
    </citation>
    <scope>NUCLEOTIDE SEQUENCE [LARGE SCALE GENOMIC DNA]</scope>
    <source>
        <strain evidence="5 6">IITR13</strain>
    </source>
</reference>
<proteinExistence type="inferred from homology"/>
<dbReference type="RefSeq" id="WP_046518830.1">
    <property type="nucleotide sequence ID" value="NZ_LAVS01000005.1"/>
</dbReference>
<comment type="similarity">
    <text evidence="1">Belongs to the Gfo/Idh/MocA family.</text>
</comment>
<gene>
    <name evidence="5" type="ORF">EIK76_08040</name>
</gene>
<dbReference type="GO" id="GO:0016491">
    <property type="term" value="F:oxidoreductase activity"/>
    <property type="evidence" value="ECO:0007669"/>
    <property type="project" value="UniProtKB-KW"/>
</dbReference>
<dbReference type="PANTHER" id="PTHR22604">
    <property type="entry name" value="OXIDOREDUCTASES"/>
    <property type="match status" value="1"/>
</dbReference>
<dbReference type="InterPro" id="IPR055170">
    <property type="entry name" value="GFO_IDH_MocA-like_dom"/>
</dbReference>
<dbReference type="InterPro" id="IPR000683">
    <property type="entry name" value="Gfo/Idh/MocA-like_OxRdtase_N"/>
</dbReference>
<evidence type="ECO:0000313" key="5">
    <source>
        <dbReference type="EMBL" id="RRJ23986.1"/>
    </source>
</evidence>
<feature type="domain" description="Gfo/Idh/MocA-like oxidoreductase N-terminal" evidence="3">
    <location>
        <begin position="2"/>
        <end position="122"/>
    </location>
</feature>
<dbReference type="OrthoDB" id="9774191at2"/>
<dbReference type="Pfam" id="PF01408">
    <property type="entry name" value="GFO_IDH_MocA"/>
    <property type="match status" value="1"/>
</dbReference>
<dbReference type="InterPro" id="IPR036291">
    <property type="entry name" value="NAD(P)-bd_dom_sf"/>
</dbReference>
<keyword evidence="2" id="KW-0560">Oxidoreductase</keyword>
<feature type="domain" description="GFO/IDH/MocA-like oxidoreductase" evidence="4">
    <location>
        <begin position="130"/>
        <end position="251"/>
    </location>
</feature>
<dbReference type="EMBL" id="RRCF01000001">
    <property type="protein sequence ID" value="RRJ23986.1"/>
    <property type="molecule type" value="Genomic_DNA"/>
</dbReference>
<dbReference type="GO" id="GO:0000166">
    <property type="term" value="F:nucleotide binding"/>
    <property type="evidence" value="ECO:0007669"/>
    <property type="project" value="InterPro"/>
</dbReference>
<organism evidence="5 6">
    <name type="scientific">Rheinheimera mesophila</name>
    <dbReference type="NCBI Taxonomy" id="1547515"/>
    <lineage>
        <taxon>Bacteria</taxon>
        <taxon>Pseudomonadati</taxon>
        <taxon>Pseudomonadota</taxon>
        <taxon>Gammaproteobacteria</taxon>
        <taxon>Chromatiales</taxon>
        <taxon>Chromatiaceae</taxon>
        <taxon>Rheinheimera</taxon>
    </lineage>
</organism>
<dbReference type="SUPFAM" id="SSF51735">
    <property type="entry name" value="NAD(P)-binding Rossmann-fold domains"/>
    <property type="match status" value="1"/>
</dbReference>
<sequence length="334" mass="36239">MIRIGLLGAARIADRAIIQPAALRSDVVIAAVAASNLEKAQAFAQQFDIELALGSYDELLARDDIDLIYNALPPSLHAQWSIKALQQGKHVLCEKPFAMDAEEAKAMVAAAESSGRLLIEGYHYRFHPVFAEVERLLKSGELGSIHTVRSNFSVRIAETPGSLRHNVPLGGGALMDLGCYPLHWLRTLFGGSPQILWAGAICPKPQLDSNFELRLQFPNGPLAYVGCAMSEHLGRHHDASLYLEGDKGQLEVLNLVAPHQGHKLCLTKDGQSQDYQLQGDTTYDHQLAHVVACIKGEIKPLTGGRDAIEQMQLIDDAYKAAGLVPRGSVAAETA</sequence>
<dbReference type="Gene3D" id="3.40.50.720">
    <property type="entry name" value="NAD(P)-binding Rossmann-like Domain"/>
    <property type="match status" value="1"/>
</dbReference>
<evidence type="ECO:0000259" key="4">
    <source>
        <dbReference type="Pfam" id="PF22725"/>
    </source>
</evidence>
<accession>A0A3P3QRT9</accession>
<evidence type="ECO:0000313" key="6">
    <source>
        <dbReference type="Proteomes" id="UP000276260"/>
    </source>
</evidence>
<evidence type="ECO:0000256" key="1">
    <source>
        <dbReference type="ARBA" id="ARBA00010928"/>
    </source>
</evidence>
<dbReference type="SUPFAM" id="SSF55347">
    <property type="entry name" value="Glyceraldehyde-3-phosphate dehydrogenase-like, C-terminal domain"/>
    <property type="match status" value="1"/>
</dbReference>
<dbReference type="Proteomes" id="UP000276260">
    <property type="component" value="Unassembled WGS sequence"/>
</dbReference>
<keyword evidence="6" id="KW-1185">Reference proteome</keyword>
<dbReference type="AlphaFoldDB" id="A0A3P3QRT9"/>
<comment type="caution">
    <text evidence="5">The sequence shown here is derived from an EMBL/GenBank/DDBJ whole genome shotgun (WGS) entry which is preliminary data.</text>
</comment>
<dbReference type="Gene3D" id="3.30.360.10">
    <property type="entry name" value="Dihydrodipicolinate Reductase, domain 2"/>
    <property type="match status" value="1"/>
</dbReference>